<comment type="caution">
    <text evidence="1">The sequence shown here is derived from an EMBL/GenBank/DDBJ whole genome shotgun (WGS) entry which is preliminary data.</text>
</comment>
<sequence length="65" mass="7100">MDWALIPLTAVEIALKTDMKGSCLAYAFEGRVREGPHESAEKRTAVRVGGACTMTYGRTYACCLE</sequence>
<dbReference type="AlphaFoldDB" id="A0A0D6NJP8"/>
<dbReference type="EMBL" id="BAMX01000017">
    <property type="protein sequence ID" value="GAN66264.1"/>
    <property type="molecule type" value="Genomic_DNA"/>
</dbReference>
<dbReference type="Proteomes" id="UP000032670">
    <property type="component" value="Unassembled WGS sequence"/>
</dbReference>
<name>A0A0D6NJP8_9PROT</name>
<evidence type="ECO:0000313" key="2">
    <source>
        <dbReference type="Proteomes" id="UP000032670"/>
    </source>
</evidence>
<accession>A0A6N3T0D5</accession>
<protein>
    <submittedName>
        <fullName evidence="1">Uncharacterized protein</fullName>
    </submittedName>
</protein>
<organism evidence="1 2">
    <name type="scientific">Acetobacter orientalis</name>
    <dbReference type="NCBI Taxonomy" id="146474"/>
    <lineage>
        <taxon>Bacteria</taxon>
        <taxon>Pseudomonadati</taxon>
        <taxon>Pseudomonadota</taxon>
        <taxon>Alphaproteobacteria</taxon>
        <taxon>Acetobacterales</taxon>
        <taxon>Acetobacteraceae</taxon>
        <taxon>Acetobacter</taxon>
    </lineage>
</organism>
<reference evidence="1 2" key="1">
    <citation type="submission" date="2012-11" db="EMBL/GenBank/DDBJ databases">
        <title>Whole genome sequence of Acetobacter orientalis 21F-2.</title>
        <authorList>
            <person name="Azuma Y."/>
            <person name="Higashiura N."/>
            <person name="Hirakawa H."/>
            <person name="Matsushita K."/>
        </authorList>
    </citation>
    <scope>NUCLEOTIDE SEQUENCE [LARGE SCALE GENOMIC DNA]</scope>
    <source>
        <strain evidence="1 2">21F-2</strain>
    </source>
</reference>
<evidence type="ECO:0000313" key="1">
    <source>
        <dbReference type="EMBL" id="GAN66264.1"/>
    </source>
</evidence>
<accession>A0A0D6NJP8</accession>
<keyword evidence="2" id="KW-1185">Reference proteome</keyword>
<proteinExistence type="predicted"/>
<gene>
    <name evidence="1" type="ORF">Abor_017_120</name>
</gene>